<dbReference type="PANTHER" id="PTHR43278:SF1">
    <property type="entry name" value="IRON-SULFUR FLAVOPROTEIN MJ1083"/>
    <property type="match status" value="1"/>
</dbReference>
<evidence type="ECO:0000256" key="1">
    <source>
        <dbReference type="ARBA" id="ARBA00022630"/>
    </source>
</evidence>
<gene>
    <name evidence="4" type="ORF">SAMN05660706_103117</name>
</gene>
<organism evidence="4 5">
    <name type="scientific">Desulfoscipio geothermicus DSM 3669</name>
    <dbReference type="NCBI Taxonomy" id="1121426"/>
    <lineage>
        <taxon>Bacteria</taxon>
        <taxon>Bacillati</taxon>
        <taxon>Bacillota</taxon>
        <taxon>Clostridia</taxon>
        <taxon>Eubacteriales</taxon>
        <taxon>Desulfallaceae</taxon>
        <taxon>Desulfoscipio</taxon>
    </lineage>
</organism>
<keyword evidence="1" id="KW-0285">Flavoprotein</keyword>
<evidence type="ECO:0000256" key="2">
    <source>
        <dbReference type="ARBA" id="ARBA00022643"/>
    </source>
</evidence>
<dbReference type="EMBL" id="FOYM01000003">
    <property type="protein sequence ID" value="SFQ98525.1"/>
    <property type="molecule type" value="Genomic_DNA"/>
</dbReference>
<dbReference type="InterPro" id="IPR005025">
    <property type="entry name" value="FMN_Rdtase-like_dom"/>
</dbReference>
<accession>A0A1I6CZ79</accession>
<dbReference type="Pfam" id="PF03358">
    <property type="entry name" value="FMN_red"/>
    <property type="match status" value="1"/>
</dbReference>
<evidence type="ECO:0000259" key="3">
    <source>
        <dbReference type="Pfam" id="PF03358"/>
    </source>
</evidence>
<keyword evidence="2" id="KW-0288">FMN</keyword>
<reference evidence="5" key="1">
    <citation type="submission" date="2016-10" db="EMBL/GenBank/DDBJ databases">
        <authorList>
            <person name="Varghese N."/>
            <person name="Submissions S."/>
        </authorList>
    </citation>
    <scope>NUCLEOTIDE SEQUENCE [LARGE SCALE GENOMIC DNA]</scope>
    <source>
        <strain evidence="5">DSM 3669</strain>
    </source>
</reference>
<dbReference type="OrthoDB" id="6398207at2"/>
<dbReference type="RefSeq" id="WP_092481966.1">
    <property type="nucleotide sequence ID" value="NZ_FOYM01000003.1"/>
</dbReference>
<sequence>MKILGIVGSKRKKGNTSILVQEALKAAKREGMETELIFLGDYVIKDCIGCEGCKDTYKCVLNDDMQKIYPLLLEADGIILGSPTYWYNVTADMKAFIDRCYSLEVFAEDDRSCWVGINEALGGKYAVAIAVCEQHDEKYMGFTAEAMTKPLVDLGYRVVDTVKAIKLFKAGEALEDEKILEKSRIAGERLVKTLKLRKDIEIKLKSQFPLKTSMG</sequence>
<dbReference type="GO" id="GO:0016491">
    <property type="term" value="F:oxidoreductase activity"/>
    <property type="evidence" value="ECO:0007669"/>
    <property type="project" value="InterPro"/>
</dbReference>
<proteinExistence type="predicted"/>
<dbReference type="InterPro" id="IPR029039">
    <property type="entry name" value="Flavoprotein-like_sf"/>
</dbReference>
<dbReference type="InterPro" id="IPR051796">
    <property type="entry name" value="ISF_SsuE-like"/>
</dbReference>
<protein>
    <submittedName>
        <fullName evidence="4">Multimeric flavodoxin WrbA</fullName>
    </submittedName>
</protein>
<evidence type="ECO:0000313" key="4">
    <source>
        <dbReference type="EMBL" id="SFQ98525.1"/>
    </source>
</evidence>
<dbReference type="PANTHER" id="PTHR43278">
    <property type="entry name" value="NAD(P)H-DEPENDENT FMN-CONTAINING OXIDOREDUCTASE YWQN-RELATED"/>
    <property type="match status" value="1"/>
</dbReference>
<dbReference type="Gene3D" id="3.40.50.360">
    <property type="match status" value="1"/>
</dbReference>
<feature type="domain" description="NADPH-dependent FMN reductase-like" evidence="3">
    <location>
        <begin position="1"/>
        <end position="131"/>
    </location>
</feature>
<keyword evidence="5" id="KW-1185">Reference proteome</keyword>
<name>A0A1I6CZ79_9FIRM</name>
<dbReference type="SUPFAM" id="SSF52218">
    <property type="entry name" value="Flavoproteins"/>
    <property type="match status" value="1"/>
</dbReference>
<dbReference type="AlphaFoldDB" id="A0A1I6CZ79"/>
<dbReference type="STRING" id="39060.SAMN05660706_103117"/>
<dbReference type="Proteomes" id="UP000199584">
    <property type="component" value="Unassembled WGS sequence"/>
</dbReference>
<evidence type="ECO:0000313" key="5">
    <source>
        <dbReference type="Proteomes" id="UP000199584"/>
    </source>
</evidence>